<dbReference type="GO" id="GO:0005829">
    <property type="term" value="C:cytosol"/>
    <property type="evidence" value="ECO:0007669"/>
    <property type="project" value="TreeGrafter"/>
</dbReference>
<evidence type="ECO:0000259" key="1">
    <source>
        <dbReference type="Pfam" id="PF01048"/>
    </source>
</evidence>
<proteinExistence type="predicted"/>
<dbReference type="EMBL" id="BOPH01000128">
    <property type="protein sequence ID" value="GIJ74001.1"/>
    <property type="molecule type" value="Genomic_DNA"/>
</dbReference>
<organism evidence="2 3">
    <name type="scientific">Virgisporangium ochraceum</name>
    <dbReference type="NCBI Taxonomy" id="65505"/>
    <lineage>
        <taxon>Bacteria</taxon>
        <taxon>Bacillati</taxon>
        <taxon>Actinomycetota</taxon>
        <taxon>Actinomycetes</taxon>
        <taxon>Micromonosporales</taxon>
        <taxon>Micromonosporaceae</taxon>
        <taxon>Virgisporangium</taxon>
    </lineage>
</organism>
<dbReference type="GO" id="GO:0008930">
    <property type="term" value="F:methylthioadenosine nucleosidase activity"/>
    <property type="evidence" value="ECO:0007669"/>
    <property type="project" value="TreeGrafter"/>
</dbReference>
<gene>
    <name evidence="2" type="ORF">Voc01_089180</name>
</gene>
<dbReference type="GO" id="GO:0008782">
    <property type="term" value="F:adenosylhomocysteine nucleosidase activity"/>
    <property type="evidence" value="ECO:0007669"/>
    <property type="project" value="TreeGrafter"/>
</dbReference>
<dbReference type="Proteomes" id="UP000635606">
    <property type="component" value="Unassembled WGS sequence"/>
</dbReference>
<dbReference type="CDD" id="cd09008">
    <property type="entry name" value="MTAN"/>
    <property type="match status" value="1"/>
</dbReference>
<keyword evidence="3" id="KW-1185">Reference proteome</keyword>
<dbReference type="GO" id="GO:0019284">
    <property type="term" value="P:L-methionine salvage from S-adenosylmethionine"/>
    <property type="evidence" value="ECO:0007669"/>
    <property type="project" value="TreeGrafter"/>
</dbReference>
<dbReference type="Gene3D" id="3.40.50.1580">
    <property type="entry name" value="Nucleoside phosphorylase domain"/>
    <property type="match status" value="1"/>
</dbReference>
<dbReference type="RefSeq" id="WP_203933812.1">
    <property type="nucleotide sequence ID" value="NZ_BOPH01000128.1"/>
</dbReference>
<name>A0A8J4A703_9ACTN</name>
<dbReference type="SUPFAM" id="SSF53167">
    <property type="entry name" value="Purine and uridine phosphorylases"/>
    <property type="match status" value="1"/>
</dbReference>
<evidence type="ECO:0000313" key="3">
    <source>
        <dbReference type="Proteomes" id="UP000635606"/>
    </source>
</evidence>
<dbReference type="Pfam" id="PF01048">
    <property type="entry name" value="PNP_UDP_1"/>
    <property type="match status" value="1"/>
</dbReference>
<sequence>MMPTARKQSRIEVPSAEVAFLTALGLEYQAVRDLVTAPEPCQHAGGTLFEVGRLNGGGCRVAMVRTGQGNTASALIAERAIAMFQPQALLFVGVAGALNDEIDLGDVVVATKVYAFHGGKDDRDGFLARPQTWNAPHELEQLAGYIAQTMSWTDEAPAVHLKPVAAGEVLLDSLAGPVVELIRRHYNDAVAIDMESGGAALAGHLNHSLPVLSIRGISDHANGGKRSADRSGWQRVAARNAAEFAVALASHLVHDHAP</sequence>
<dbReference type="GO" id="GO:0009116">
    <property type="term" value="P:nucleoside metabolic process"/>
    <property type="evidence" value="ECO:0007669"/>
    <property type="project" value="InterPro"/>
</dbReference>
<dbReference type="AlphaFoldDB" id="A0A8J4A703"/>
<reference evidence="2" key="1">
    <citation type="submission" date="2021-01" db="EMBL/GenBank/DDBJ databases">
        <title>Whole genome shotgun sequence of Virgisporangium ochraceum NBRC 16418.</title>
        <authorList>
            <person name="Komaki H."/>
            <person name="Tamura T."/>
        </authorList>
    </citation>
    <scope>NUCLEOTIDE SEQUENCE</scope>
    <source>
        <strain evidence="2">NBRC 16418</strain>
    </source>
</reference>
<evidence type="ECO:0000313" key="2">
    <source>
        <dbReference type="EMBL" id="GIJ74001.1"/>
    </source>
</evidence>
<feature type="domain" description="Nucleoside phosphorylase" evidence="1">
    <location>
        <begin position="18"/>
        <end position="248"/>
    </location>
</feature>
<accession>A0A8J4A703</accession>
<dbReference type="InterPro" id="IPR035994">
    <property type="entry name" value="Nucleoside_phosphorylase_sf"/>
</dbReference>
<dbReference type="PANTHER" id="PTHR46832">
    <property type="entry name" value="5'-METHYLTHIOADENOSINE/S-ADENOSYLHOMOCYSTEINE NUCLEOSIDASE"/>
    <property type="match status" value="1"/>
</dbReference>
<protein>
    <submittedName>
        <fullName evidence="2">Purine phosphorylase</fullName>
    </submittedName>
</protein>
<comment type="caution">
    <text evidence="2">The sequence shown here is derived from an EMBL/GenBank/DDBJ whole genome shotgun (WGS) entry which is preliminary data.</text>
</comment>
<dbReference type="PANTHER" id="PTHR46832:SF1">
    <property type="entry name" value="5'-METHYLTHIOADENOSINE_S-ADENOSYLHOMOCYSTEINE NUCLEOSIDASE"/>
    <property type="match status" value="1"/>
</dbReference>
<dbReference type="InterPro" id="IPR000845">
    <property type="entry name" value="Nucleoside_phosphorylase_d"/>
</dbReference>